<accession>A0A5E4CDG4</accession>
<evidence type="ECO:0000313" key="2">
    <source>
        <dbReference type="EMBL" id="VTJ78892.1"/>
    </source>
</evidence>
<feature type="region of interest" description="Disordered" evidence="1">
    <location>
        <begin position="1"/>
        <end position="26"/>
    </location>
</feature>
<feature type="non-terminal residue" evidence="2">
    <location>
        <position position="54"/>
    </location>
</feature>
<dbReference type="Proteomes" id="UP000335636">
    <property type="component" value="Unassembled WGS sequence"/>
</dbReference>
<reference evidence="2" key="1">
    <citation type="submission" date="2019-04" db="EMBL/GenBank/DDBJ databases">
        <authorList>
            <person name="Alioto T."/>
            <person name="Alioto T."/>
        </authorList>
    </citation>
    <scope>NUCLEOTIDE SEQUENCE [LARGE SCALE GENOMIC DNA]</scope>
</reference>
<evidence type="ECO:0000313" key="3">
    <source>
        <dbReference type="Proteomes" id="UP000335636"/>
    </source>
</evidence>
<comment type="caution">
    <text evidence="2">The sequence shown here is derived from an EMBL/GenBank/DDBJ whole genome shotgun (WGS) entry which is preliminary data.</text>
</comment>
<evidence type="ECO:0000256" key="1">
    <source>
        <dbReference type="SAM" id="MobiDB-lite"/>
    </source>
</evidence>
<dbReference type="AlphaFoldDB" id="A0A5E4CDG4"/>
<sequence>MAEEGGKAKQRHGRTLCSLKPSPQHGLRQVHDLTAEVTLEPLAASASPGSPAVT</sequence>
<proteinExistence type="predicted"/>
<protein>
    <submittedName>
        <fullName evidence="2">Uncharacterized protein</fullName>
    </submittedName>
</protein>
<name>A0A5E4CDG4_MARMO</name>
<organism evidence="2 3">
    <name type="scientific">Marmota monax</name>
    <name type="common">Woodchuck</name>
    <dbReference type="NCBI Taxonomy" id="9995"/>
    <lineage>
        <taxon>Eukaryota</taxon>
        <taxon>Metazoa</taxon>
        <taxon>Chordata</taxon>
        <taxon>Craniata</taxon>
        <taxon>Vertebrata</taxon>
        <taxon>Euteleostomi</taxon>
        <taxon>Mammalia</taxon>
        <taxon>Eutheria</taxon>
        <taxon>Euarchontoglires</taxon>
        <taxon>Glires</taxon>
        <taxon>Rodentia</taxon>
        <taxon>Sciuromorpha</taxon>
        <taxon>Sciuridae</taxon>
        <taxon>Xerinae</taxon>
        <taxon>Marmotini</taxon>
        <taxon>Marmota</taxon>
    </lineage>
</organism>
<keyword evidence="3" id="KW-1185">Reference proteome</keyword>
<gene>
    <name evidence="2" type="ORF">MONAX_5E007876</name>
</gene>
<dbReference type="EMBL" id="CABDUW010001130">
    <property type="protein sequence ID" value="VTJ78892.1"/>
    <property type="molecule type" value="Genomic_DNA"/>
</dbReference>